<dbReference type="Gene3D" id="3.30.750.70">
    <property type="entry name" value="4-hydroxybutyrate coenzyme like domains"/>
    <property type="match status" value="1"/>
</dbReference>
<name>A0A8J7G577_9BACL</name>
<dbReference type="InterPro" id="IPR026888">
    <property type="entry name" value="AcetylCoA_hyd_C"/>
</dbReference>
<keyword evidence="2" id="KW-0808">Transferase</keyword>
<dbReference type="Gene3D" id="3.40.1080.10">
    <property type="entry name" value="Glutaconate Coenzyme A-transferase"/>
    <property type="match status" value="1"/>
</dbReference>
<evidence type="ECO:0000259" key="3">
    <source>
        <dbReference type="Pfam" id="PF02550"/>
    </source>
</evidence>
<dbReference type="Pfam" id="PF02550">
    <property type="entry name" value="AcetylCoA_hydro"/>
    <property type="match status" value="1"/>
</dbReference>
<dbReference type="RefSeq" id="WP_194563017.1">
    <property type="nucleotide sequence ID" value="NZ_JADKPV010000004.1"/>
</dbReference>
<dbReference type="InterPro" id="IPR038460">
    <property type="entry name" value="AcetylCoA_hyd_C_sf"/>
</dbReference>
<dbReference type="InterPro" id="IPR003702">
    <property type="entry name" value="ActCoA_hydro_N"/>
</dbReference>
<dbReference type="AlphaFoldDB" id="A0A8J7G577"/>
<evidence type="ECO:0000259" key="4">
    <source>
        <dbReference type="Pfam" id="PF13336"/>
    </source>
</evidence>
<dbReference type="EMBL" id="JADKPV010000004">
    <property type="protein sequence ID" value="MBF4501537.1"/>
    <property type="molecule type" value="Genomic_DNA"/>
</dbReference>
<evidence type="ECO:0000313" key="5">
    <source>
        <dbReference type="EMBL" id="MBF4501537.1"/>
    </source>
</evidence>
<dbReference type="Gene3D" id="3.40.1080.20">
    <property type="entry name" value="Acetyl-CoA hydrolase/transferase C-terminal domain"/>
    <property type="match status" value="1"/>
</dbReference>
<protein>
    <submittedName>
        <fullName evidence="5">Acetyl-CoA hydrolase/transferase family protein</fullName>
    </submittedName>
</protein>
<dbReference type="InterPro" id="IPR046433">
    <property type="entry name" value="ActCoA_hydro"/>
</dbReference>
<organism evidence="5 6">
    <name type="scientific">Savagea serpentis</name>
    <dbReference type="NCBI Taxonomy" id="2785297"/>
    <lineage>
        <taxon>Bacteria</taxon>
        <taxon>Bacillati</taxon>
        <taxon>Bacillota</taxon>
        <taxon>Bacilli</taxon>
        <taxon>Bacillales</taxon>
        <taxon>Caryophanaceae</taxon>
        <taxon>Savagea</taxon>
    </lineage>
</organism>
<dbReference type="PANTHER" id="PTHR21432:SF20">
    <property type="entry name" value="ACETYL-COA HYDROLASE"/>
    <property type="match status" value="1"/>
</dbReference>
<dbReference type="GO" id="GO:0016787">
    <property type="term" value="F:hydrolase activity"/>
    <property type="evidence" value="ECO:0007669"/>
    <property type="project" value="UniProtKB-KW"/>
</dbReference>
<keyword evidence="5" id="KW-0378">Hydrolase</keyword>
<proteinExistence type="inferred from homology"/>
<dbReference type="Pfam" id="PF13336">
    <property type="entry name" value="AcetylCoA_hyd_C"/>
    <property type="match status" value="1"/>
</dbReference>
<dbReference type="InterPro" id="IPR037171">
    <property type="entry name" value="NagB/RpiA_transferase-like"/>
</dbReference>
<feature type="domain" description="Acetyl-CoA hydrolase/transferase N-terminal" evidence="3">
    <location>
        <begin position="63"/>
        <end position="172"/>
    </location>
</feature>
<dbReference type="PANTHER" id="PTHR21432">
    <property type="entry name" value="ACETYL-COA HYDROLASE-RELATED"/>
    <property type="match status" value="1"/>
</dbReference>
<gene>
    <name evidence="5" type="ORF">IRY55_09190</name>
</gene>
<dbReference type="SUPFAM" id="SSF100950">
    <property type="entry name" value="NagB/RpiA/CoA transferase-like"/>
    <property type="match status" value="2"/>
</dbReference>
<evidence type="ECO:0000313" key="6">
    <source>
        <dbReference type="Proteomes" id="UP000622653"/>
    </source>
</evidence>
<dbReference type="GO" id="GO:0006083">
    <property type="term" value="P:acetate metabolic process"/>
    <property type="evidence" value="ECO:0007669"/>
    <property type="project" value="InterPro"/>
</dbReference>
<evidence type="ECO:0000256" key="1">
    <source>
        <dbReference type="ARBA" id="ARBA00009632"/>
    </source>
</evidence>
<dbReference type="GO" id="GO:0008775">
    <property type="term" value="F:acetate CoA-transferase activity"/>
    <property type="evidence" value="ECO:0007669"/>
    <property type="project" value="InterPro"/>
</dbReference>
<keyword evidence="6" id="KW-1185">Reference proteome</keyword>
<reference evidence="5" key="1">
    <citation type="submission" date="2020-11" db="EMBL/GenBank/DDBJ databases">
        <title>Multidrug resistant novel bacterium Savagea serpentis sp. nov., isolated from the scats of a vine snake (Ahaetulla nasuta).</title>
        <authorList>
            <person name="Venkata Ramana V."/>
            <person name="Vikas Patil S."/>
            <person name="Yogita Lugani V."/>
        </authorList>
    </citation>
    <scope>NUCLEOTIDE SEQUENCE</scope>
    <source>
        <strain evidence="5">SN6</strain>
    </source>
</reference>
<evidence type="ECO:0000256" key="2">
    <source>
        <dbReference type="ARBA" id="ARBA00022679"/>
    </source>
</evidence>
<feature type="domain" description="Acetyl-CoA hydrolase/transferase C-terminal" evidence="4">
    <location>
        <begin position="263"/>
        <end position="416"/>
    </location>
</feature>
<comment type="similarity">
    <text evidence="1">Belongs to the acetyl-CoA hydrolase/transferase family.</text>
</comment>
<dbReference type="Proteomes" id="UP000622653">
    <property type="component" value="Unassembled WGS sequence"/>
</dbReference>
<sequence>MSKRLTKQQFIDKIEPFADLILPLGHGEPRLLLDWLEEEHQQLERVKIHQILPVQQRDYMYGKMKGHLTHVSYFLSGANRQAYLDGHIELVPNVFHEMPKILRQSTHLSAVLAVVSPIDEHGYFSLGTQAEYISPLIGKVPFYVEVNEHMPRTFGSNQIHISQVQGYVEHHEPLIEVPEPRIREADLQIADFIADRVRDGDTLQIGIGSIPNAVTHKLKHHRSLGLHSELISDGIVDLVKAGVIDGSAKMTNRGKLIGTFALGTERLHQFLHHNPVIELLPVDIVNHPMEIAKEDNIVSINATTEVDFYGQCASETIGGTYYSSTGGQADFARAVHFAKRGRGYICMHSTAKNGEVSRIMPHLTKGSVVTTSKNDVDHIVTEYGVAKLYGKSIQARTEALIQIAHPKFREELTFEAKRLGFII</sequence>
<comment type="caution">
    <text evidence="5">The sequence shown here is derived from an EMBL/GenBank/DDBJ whole genome shotgun (WGS) entry which is preliminary data.</text>
</comment>
<accession>A0A8J7G577</accession>